<proteinExistence type="predicted"/>
<protein>
    <recommendedName>
        <fullName evidence="1">NYN domain-containing protein</fullName>
    </recommendedName>
</protein>
<dbReference type="Proteomes" id="UP000027037">
    <property type="component" value="Unassembled WGS sequence"/>
</dbReference>
<dbReference type="AlphaFoldDB" id="A0A062UBN5"/>
<sequence length="211" mass="23485">MMFVDGFNLYHPLAEYAAANNMNHIKWLNLHALGEAIAIRRKEIFVGATYCTAYQTKDQEAKTRHKLYNDALRAYGVKIEQGHYMNVPTKLCGDCGMMGEKPTEKQTDINVALSLFRAAWRDEYDVAYLLSVDSDQAATARHFADEFKGKSLVSVAPPGKPHSNKVLQYNGGLKVTLTIADILKARLPNAVLKNGKPPIVCPRDYLPVNGT</sequence>
<organism evidence="2 3">
    <name type="scientific">Hyphomonas beringensis</name>
    <dbReference type="NCBI Taxonomy" id="1280946"/>
    <lineage>
        <taxon>Bacteria</taxon>
        <taxon>Pseudomonadati</taxon>
        <taxon>Pseudomonadota</taxon>
        <taxon>Alphaproteobacteria</taxon>
        <taxon>Hyphomonadales</taxon>
        <taxon>Hyphomonadaceae</taxon>
        <taxon>Hyphomonas</taxon>
    </lineage>
</organism>
<reference evidence="2 3" key="1">
    <citation type="journal article" date="2014" name="Antonie Van Leeuwenhoek">
        <title>Hyphomonas beringensis sp. nov. and Hyphomonas chukchiensis sp. nov., isolated from surface seawater of the Bering Sea and Chukchi Sea.</title>
        <authorList>
            <person name="Li C."/>
            <person name="Lai Q."/>
            <person name="Li G."/>
            <person name="Dong C."/>
            <person name="Wang J."/>
            <person name="Liao Y."/>
            <person name="Shao Z."/>
        </authorList>
    </citation>
    <scope>NUCLEOTIDE SEQUENCE [LARGE SCALE GENOMIC DNA]</scope>
    <source>
        <strain evidence="2 3">25B14_1</strain>
    </source>
</reference>
<gene>
    <name evidence="2" type="ORF">HY29_02880</name>
</gene>
<name>A0A062UBN5_9PROT</name>
<dbReference type="STRING" id="1280946.HY29_02880"/>
<evidence type="ECO:0000313" key="2">
    <source>
        <dbReference type="EMBL" id="KCZ54029.1"/>
    </source>
</evidence>
<dbReference type="EMBL" id="AWFF01000043">
    <property type="protein sequence ID" value="KCZ54029.1"/>
    <property type="molecule type" value="Genomic_DNA"/>
</dbReference>
<accession>A0A062UBN5</accession>
<dbReference type="Pfam" id="PF01936">
    <property type="entry name" value="NYN"/>
    <property type="match status" value="1"/>
</dbReference>
<keyword evidence="3" id="KW-1185">Reference proteome</keyword>
<dbReference type="GO" id="GO:0004540">
    <property type="term" value="F:RNA nuclease activity"/>
    <property type="evidence" value="ECO:0007669"/>
    <property type="project" value="InterPro"/>
</dbReference>
<dbReference type="Gene3D" id="3.40.50.1010">
    <property type="entry name" value="5'-nuclease"/>
    <property type="match status" value="1"/>
</dbReference>
<feature type="domain" description="NYN" evidence="1">
    <location>
        <begin position="2"/>
        <end position="144"/>
    </location>
</feature>
<dbReference type="eggNOG" id="COG1432">
    <property type="taxonomic scope" value="Bacteria"/>
</dbReference>
<evidence type="ECO:0000313" key="3">
    <source>
        <dbReference type="Proteomes" id="UP000027037"/>
    </source>
</evidence>
<evidence type="ECO:0000259" key="1">
    <source>
        <dbReference type="Pfam" id="PF01936"/>
    </source>
</evidence>
<comment type="caution">
    <text evidence="2">The sequence shown here is derived from an EMBL/GenBank/DDBJ whole genome shotgun (WGS) entry which is preliminary data.</text>
</comment>
<dbReference type="InterPro" id="IPR021139">
    <property type="entry name" value="NYN"/>
</dbReference>